<sequence>SHVNGGRAHYRQGQSETPFQNANGEFETTNVGIGFRRFSSREKMTLWEEPDENKQPKERTRWKTRYFIGFVLLISVFVGITTVVVYYTVFSIGNSDTAKMTGSHSDVTVATKETVPPHQVISTEVFLPTRNFTDVIRSTPTPTEVIQSTPTPNDVIRSTPTLVSRTTQNSWSPGDEYQCHDNYVDICDQLPYNRTTLPVNAVGETTTKVGSLLEYVSGCHSDIDFYLCTKFVPECPSPERYLPRPLCHAFCQEISKDCGDALVRSRGL</sequence>
<keyword evidence="5" id="KW-1133">Transmembrane helix</keyword>
<evidence type="ECO:0000256" key="1">
    <source>
        <dbReference type="ARBA" id="ARBA00022473"/>
    </source>
</evidence>
<dbReference type="GeneID" id="102809582"/>
<keyword evidence="5" id="KW-0472">Membrane</keyword>
<evidence type="ECO:0000313" key="8">
    <source>
        <dbReference type="RefSeq" id="XP_006823700.1"/>
    </source>
</evidence>
<keyword evidence="2" id="KW-1015">Disulfide bond</keyword>
<dbReference type="Proteomes" id="UP000694865">
    <property type="component" value="Unplaced"/>
</dbReference>
<dbReference type="InterPro" id="IPR020067">
    <property type="entry name" value="Frizzled_dom"/>
</dbReference>
<dbReference type="CDD" id="cd07066">
    <property type="entry name" value="CRD_FZ"/>
    <property type="match status" value="1"/>
</dbReference>
<gene>
    <name evidence="8" type="primary">LOC102809582</name>
</gene>
<accession>A0ABM0MUK9</accession>
<feature type="transmembrane region" description="Helical" evidence="5">
    <location>
        <begin position="66"/>
        <end position="89"/>
    </location>
</feature>
<feature type="region of interest" description="Disordered" evidence="4">
    <location>
        <begin position="1"/>
        <end position="25"/>
    </location>
</feature>
<dbReference type="InterPro" id="IPR036790">
    <property type="entry name" value="Frizzled_dom_sf"/>
</dbReference>
<evidence type="ECO:0000256" key="3">
    <source>
        <dbReference type="PROSITE-ProRule" id="PRU00090"/>
    </source>
</evidence>
<dbReference type="SUPFAM" id="SSF63501">
    <property type="entry name" value="Frizzled cysteine-rich domain"/>
    <property type="match status" value="1"/>
</dbReference>
<feature type="non-terminal residue" evidence="8">
    <location>
        <position position="268"/>
    </location>
</feature>
<organism evidence="7 8">
    <name type="scientific">Saccoglossus kowalevskii</name>
    <name type="common">Acorn worm</name>
    <dbReference type="NCBI Taxonomy" id="10224"/>
    <lineage>
        <taxon>Eukaryota</taxon>
        <taxon>Metazoa</taxon>
        <taxon>Hemichordata</taxon>
        <taxon>Enteropneusta</taxon>
        <taxon>Harrimaniidae</taxon>
        <taxon>Saccoglossus</taxon>
    </lineage>
</organism>
<dbReference type="RefSeq" id="XP_006823700.1">
    <property type="nucleotide sequence ID" value="XM_006823637.1"/>
</dbReference>
<dbReference type="PANTHER" id="PTHR11309">
    <property type="entry name" value="FRIZZLED"/>
    <property type="match status" value="1"/>
</dbReference>
<evidence type="ECO:0000256" key="5">
    <source>
        <dbReference type="SAM" id="Phobius"/>
    </source>
</evidence>
<dbReference type="PANTHER" id="PTHR11309:SF47">
    <property type="entry name" value="FRIZZLED"/>
    <property type="match status" value="1"/>
</dbReference>
<protein>
    <submittedName>
        <fullName evidence="8">Uncharacterized protein LOC102809582</fullName>
    </submittedName>
</protein>
<evidence type="ECO:0000313" key="7">
    <source>
        <dbReference type="Proteomes" id="UP000694865"/>
    </source>
</evidence>
<dbReference type="InterPro" id="IPR015526">
    <property type="entry name" value="Frizzled/SFRP"/>
</dbReference>
<dbReference type="PROSITE" id="PS50038">
    <property type="entry name" value="FZ"/>
    <property type="match status" value="1"/>
</dbReference>
<keyword evidence="1" id="KW-0217">Developmental protein</keyword>
<comment type="caution">
    <text evidence="3">Lacks conserved residue(s) required for the propagation of feature annotation.</text>
</comment>
<dbReference type="Pfam" id="PF01392">
    <property type="entry name" value="Fz"/>
    <property type="match status" value="1"/>
</dbReference>
<feature type="compositionally biased region" description="Polar residues" evidence="4">
    <location>
        <begin position="12"/>
        <end position="25"/>
    </location>
</feature>
<name>A0ABM0MUK9_SACKO</name>
<feature type="non-terminal residue" evidence="8">
    <location>
        <position position="1"/>
    </location>
</feature>
<keyword evidence="5" id="KW-0812">Transmembrane</keyword>
<evidence type="ECO:0000256" key="2">
    <source>
        <dbReference type="ARBA" id="ARBA00023157"/>
    </source>
</evidence>
<keyword evidence="7" id="KW-1185">Reference proteome</keyword>
<proteinExistence type="predicted"/>
<evidence type="ECO:0000256" key="4">
    <source>
        <dbReference type="SAM" id="MobiDB-lite"/>
    </source>
</evidence>
<reference evidence="8" key="1">
    <citation type="submission" date="2025-08" db="UniProtKB">
        <authorList>
            <consortium name="RefSeq"/>
        </authorList>
    </citation>
    <scope>IDENTIFICATION</scope>
    <source>
        <tissue evidence="8">Testes</tissue>
    </source>
</reference>
<feature type="domain" description="FZ" evidence="6">
    <location>
        <begin position="174"/>
        <end position="258"/>
    </location>
</feature>
<dbReference type="Gene3D" id="1.10.2000.10">
    <property type="entry name" value="Frizzled cysteine-rich domain"/>
    <property type="match status" value="1"/>
</dbReference>
<evidence type="ECO:0000259" key="6">
    <source>
        <dbReference type="PROSITE" id="PS50038"/>
    </source>
</evidence>